<dbReference type="InterPro" id="IPR023346">
    <property type="entry name" value="Lysozyme-like_dom_sf"/>
</dbReference>
<protein>
    <submittedName>
        <fullName evidence="3">BapC protein</fullName>
    </submittedName>
</protein>
<accession>A0A5E4W713</accession>
<sequence>MRPLSCLRWLCVPLLISIHGLAFADCFDDAASFHHVNPLILRAIAIVESGNRANLTNTNRNGSIDYGLMQINSIHLPELARYGIGKADLFNGCKSVYMGAWILRQSIEKYGNTWAAIGSYNSATPAYRDRYAAKVQRVVNKLLTNGYTDEMR</sequence>
<name>A0A5E4W713_9BURK</name>
<dbReference type="EMBL" id="CABPRY010000006">
    <property type="protein sequence ID" value="VVE18895.1"/>
    <property type="molecule type" value="Genomic_DNA"/>
</dbReference>
<dbReference type="Gene3D" id="1.10.530.10">
    <property type="match status" value="1"/>
</dbReference>
<feature type="chain" id="PRO_5022876378" evidence="1">
    <location>
        <begin position="25"/>
        <end position="152"/>
    </location>
</feature>
<dbReference type="SUPFAM" id="SSF53955">
    <property type="entry name" value="Lysozyme-like"/>
    <property type="match status" value="1"/>
</dbReference>
<dbReference type="InterPro" id="IPR008258">
    <property type="entry name" value="Transglycosylase_SLT_dom_1"/>
</dbReference>
<gene>
    <name evidence="3" type="ORF">PCE31107_03044</name>
</gene>
<reference evidence="3 4" key="1">
    <citation type="submission" date="2019-08" db="EMBL/GenBank/DDBJ databases">
        <authorList>
            <person name="Peeters C."/>
        </authorList>
    </citation>
    <scope>NUCLEOTIDE SEQUENCE [LARGE SCALE GENOMIC DNA]</scope>
    <source>
        <strain evidence="3 4">LMG 31107</strain>
    </source>
</reference>
<dbReference type="Proteomes" id="UP000396788">
    <property type="component" value="Unassembled WGS sequence"/>
</dbReference>
<dbReference type="RefSeq" id="WP_150609564.1">
    <property type="nucleotide sequence ID" value="NZ_CABPRY010000006.1"/>
</dbReference>
<dbReference type="CDD" id="cd13400">
    <property type="entry name" value="LT_IagB-like"/>
    <property type="match status" value="1"/>
</dbReference>
<evidence type="ECO:0000313" key="4">
    <source>
        <dbReference type="Proteomes" id="UP000396788"/>
    </source>
</evidence>
<proteinExistence type="predicted"/>
<feature type="signal peptide" evidence="1">
    <location>
        <begin position="1"/>
        <end position="24"/>
    </location>
</feature>
<evidence type="ECO:0000313" key="3">
    <source>
        <dbReference type="EMBL" id="VVE18895.1"/>
    </source>
</evidence>
<dbReference type="AlphaFoldDB" id="A0A5E4W713"/>
<evidence type="ECO:0000259" key="2">
    <source>
        <dbReference type="Pfam" id="PF01464"/>
    </source>
</evidence>
<organism evidence="3 4">
    <name type="scientific">Pandoraea cepalis</name>
    <dbReference type="NCBI Taxonomy" id="2508294"/>
    <lineage>
        <taxon>Bacteria</taxon>
        <taxon>Pseudomonadati</taxon>
        <taxon>Pseudomonadota</taxon>
        <taxon>Betaproteobacteria</taxon>
        <taxon>Burkholderiales</taxon>
        <taxon>Burkholderiaceae</taxon>
        <taxon>Pandoraea</taxon>
    </lineage>
</organism>
<keyword evidence="1" id="KW-0732">Signal</keyword>
<feature type="domain" description="Transglycosylase SLT" evidence="2">
    <location>
        <begin position="26"/>
        <end position="127"/>
    </location>
</feature>
<evidence type="ECO:0000256" key="1">
    <source>
        <dbReference type="SAM" id="SignalP"/>
    </source>
</evidence>
<dbReference type="Pfam" id="PF01464">
    <property type="entry name" value="SLT"/>
    <property type="match status" value="1"/>
</dbReference>